<feature type="transmembrane region" description="Helical" evidence="8">
    <location>
        <begin position="21"/>
        <end position="43"/>
    </location>
</feature>
<evidence type="ECO:0000256" key="7">
    <source>
        <dbReference type="ARBA" id="ARBA00023136"/>
    </source>
</evidence>
<dbReference type="GO" id="GO:0015421">
    <property type="term" value="F:ABC-type oligopeptide transporter activity"/>
    <property type="evidence" value="ECO:0007669"/>
    <property type="project" value="TreeGrafter"/>
</dbReference>
<dbReference type="InterPro" id="IPR003439">
    <property type="entry name" value="ABC_transporter-like_ATP-bd"/>
</dbReference>
<evidence type="ECO:0000259" key="9">
    <source>
        <dbReference type="PROSITE" id="PS50893"/>
    </source>
</evidence>
<gene>
    <name evidence="11" type="ordered locus">Solca_3479</name>
</gene>
<evidence type="ECO:0000256" key="4">
    <source>
        <dbReference type="ARBA" id="ARBA00022741"/>
    </source>
</evidence>
<dbReference type="CDD" id="cd18552">
    <property type="entry name" value="ABC_6TM_MsbA_like"/>
    <property type="match status" value="1"/>
</dbReference>
<dbReference type="SUPFAM" id="SSF90123">
    <property type="entry name" value="ABC transporter transmembrane region"/>
    <property type="match status" value="1"/>
</dbReference>
<dbReference type="STRING" id="929556.Solca_3479"/>
<dbReference type="Pfam" id="PF00005">
    <property type="entry name" value="ABC_tran"/>
    <property type="match status" value="1"/>
</dbReference>
<feature type="domain" description="ABC transporter" evidence="9">
    <location>
        <begin position="373"/>
        <end position="606"/>
    </location>
</feature>
<dbReference type="HOGENOM" id="CLU_000604_84_3_10"/>
<feature type="domain" description="ABC transmembrane type-1" evidence="10">
    <location>
        <begin position="22"/>
        <end position="339"/>
    </location>
</feature>
<dbReference type="Gene3D" id="3.40.50.300">
    <property type="entry name" value="P-loop containing nucleotide triphosphate hydrolases"/>
    <property type="match status" value="1"/>
</dbReference>
<dbReference type="FunFam" id="3.40.50.300:FF:000287">
    <property type="entry name" value="Multidrug ABC transporter ATP-binding protein"/>
    <property type="match status" value="1"/>
</dbReference>
<evidence type="ECO:0000256" key="2">
    <source>
        <dbReference type="ARBA" id="ARBA00022448"/>
    </source>
</evidence>
<dbReference type="PANTHER" id="PTHR43394:SF1">
    <property type="entry name" value="ATP-BINDING CASSETTE SUB-FAMILY B MEMBER 10, MITOCHONDRIAL"/>
    <property type="match status" value="1"/>
</dbReference>
<dbReference type="Proteomes" id="UP000007590">
    <property type="component" value="Chromosome"/>
</dbReference>
<dbReference type="GO" id="GO:0005886">
    <property type="term" value="C:plasma membrane"/>
    <property type="evidence" value="ECO:0007669"/>
    <property type="project" value="UniProtKB-SubCell"/>
</dbReference>
<dbReference type="InterPro" id="IPR036640">
    <property type="entry name" value="ABC1_TM_sf"/>
</dbReference>
<dbReference type="OrthoDB" id="9760358at2"/>
<dbReference type="AlphaFoldDB" id="H8KXF5"/>
<dbReference type="InterPro" id="IPR011527">
    <property type="entry name" value="ABC1_TM_dom"/>
</dbReference>
<evidence type="ECO:0000256" key="1">
    <source>
        <dbReference type="ARBA" id="ARBA00004651"/>
    </source>
</evidence>
<dbReference type="RefSeq" id="WP_014681707.1">
    <property type="nucleotide sequence ID" value="NC_017770.1"/>
</dbReference>
<evidence type="ECO:0000313" key="12">
    <source>
        <dbReference type="Proteomes" id="UP000007590"/>
    </source>
</evidence>
<dbReference type="KEGG" id="scn:Solca_3479"/>
<keyword evidence="5" id="KW-0067">ATP-binding</keyword>
<dbReference type="PROSITE" id="PS50893">
    <property type="entry name" value="ABC_TRANSPORTER_2"/>
    <property type="match status" value="1"/>
</dbReference>
<dbReference type="InterPro" id="IPR017871">
    <property type="entry name" value="ABC_transporter-like_CS"/>
</dbReference>
<keyword evidence="7 8" id="KW-0472">Membrane</keyword>
<dbReference type="PROSITE" id="PS50929">
    <property type="entry name" value="ABC_TM1F"/>
    <property type="match status" value="1"/>
</dbReference>
<keyword evidence="4" id="KW-0547">Nucleotide-binding</keyword>
<organism evidence="11 12">
    <name type="scientific">Solitalea canadensis (strain ATCC 29591 / DSM 3403 / JCM 21819 / LMG 8368 / NBRC 15130 / NCIMB 12057 / USAM 9D)</name>
    <name type="common">Flexibacter canadensis</name>
    <dbReference type="NCBI Taxonomy" id="929556"/>
    <lineage>
        <taxon>Bacteria</taxon>
        <taxon>Pseudomonadati</taxon>
        <taxon>Bacteroidota</taxon>
        <taxon>Sphingobacteriia</taxon>
        <taxon>Sphingobacteriales</taxon>
        <taxon>Sphingobacteriaceae</taxon>
        <taxon>Solitalea</taxon>
    </lineage>
</organism>
<dbReference type="InterPro" id="IPR027417">
    <property type="entry name" value="P-loop_NTPase"/>
</dbReference>
<feature type="transmembrane region" description="Helical" evidence="8">
    <location>
        <begin position="87"/>
        <end position="110"/>
    </location>
</feature>
<evidence type="ECO:0000259" key="10">
    <source>
        <dbReference type="PROSITE" id="PS50929"/>
    </source>
</evidence>
<dbReference type="Pfam" id="PF00664">
    <property type="entry name" value="ABC_membrane"/>
    <property type="match status" value="1"/>
</dbReference>
<keyword evidence="12" id="KW-1185">Reference proteome</keyword>
<dbReference type="PANTHER" id="PTHR43394">
    <property type="entry name" value="ATP-DEPENDENT PERMEASE MDL1, MITOCHONDRIAL"/>
    <property type="match status" value="1"/>
</dbReference>
<evidence type="ECO:0000256" key="5">
    <source>
        <dbReference type="ARBA" id="ARBA00022840"/>
    </source>
</evidence>
<dbReference type="GO" id="GO:0016887">
    <property type="term" value="F:ATP hydrolysis activity"/>
    <property type="evidence" value="ECO:0007669"/>
    <property type="project" value="InterPro"/>
</dbReference>
<feature type="transmembrane region" description="Helical" evidence="8">
    <location>
        <begin position="193"/>
        <end position="212"/>
    </location>
</feature>
<dbReference type="EMBL" id="CP003349">
    <property type="protein sequence ID" value="AFD08484.1"/>
    <property type="molecule type" value="Genomic_DNA"/>
</dbReference>
<keyword evidence="6 8" id="KW-1133">Transmembrane helix</keyword>
<evidence type="ECO:0000256" key="8">
    <source>
        <dbReference type="SAM" id="Phobius"/>
    </source>
</evidence>
<dbReference type="SMART" id="SM00382">
    <property type="entry name" value="AAA"/>
    <property type="match status" value="1"/>
</dbReference>
<name>H8KXF5_SOLCM</name>
<comment type="subcellular location">
    <subcellularLocation>
        <location evidence="1">Cell membrane</location>
        <topology evidence="1">Multi-pass membrane protein</topology>
    </subcellularLocation>
</comment>
<keyword evidence="3 8" id="KW-0812">Transmembrane</keyword>
<dbReference type="CDD" id="cd03251">
    <property type="entry name" value="ABCC_MsbA"/>
    <property type="match status" value="1"/>
</dbReference>
<dbReference type="InterPro" id="IPR039421">
    <property type="entry name" value="Type_1_exporter"/>
</dbReference>
<proteinExistence type="predicted"/>
<dbReference type="GO" id="GO:0005524">
    <property type="term" value="F:ATP binding"/>
    <property type="evidence" value="ECO:0007669"/>
    <property type="project" value="UniProtKB-KW"/>
</dbReference>
<reference evidence="11" key="1">
    <citation type="submission" date="2012-02" db="EMBL/GenBank/DDBJ databases">
        <title>The complete genome of Solitalea canadensis DSM 3403.</title>
        <authorList>
            <consortium name="US DOE Joint Genome Institute (JGI-PGF)"/>
            <person name="Lucas S."/>
            <person name="Copeland A."/>
            <person name="Lapidus A."/>
            <person name="Glavina del Rio T."/>
            <person name="Dalin E."/>
            <person name="Tice H."/>
            <person name="Bruce D."/>
            <person name="Goodwin L."/>
            <person name="Pitluck S."/>
            <person name="Peters L."/>
            <person name="Ovchinnikova G."/>
            <person name="Lu M."/>
            <person name="Kyrpides N."/>
            <person name="Mavromatis K."/>
            <person name="Ivanova N."/>
            <person name="Brettin T."/>
            <person name="Detter J.C."/>
            <person name="Han C."/>
            <person name="Larimer F."/>
            <person name="Land M."/>
            <person name="Hauser L."/>
            <person name="Markowitz V."/>
            <person name="Cheng J.-F."/>
            <person name="Hugenholtz P."/>
            <person name="Woyke T."/>
            <person name="Wu D."/>
            <person name="Spring S."/>
            <person name="Schroeder M."/>
            <person name="Kopitz M."/>
            <person name="Brambilla E."/>
            <person name="Klenk H.-P."/>
            <person name="Eisen J.A."/>
        </authorList>
    </citation>
    <scope>NUCLEOTIDE SEQUENCE</scope>
    <source>
        <strain evidence="11">DSM 3403</strain>
    </source>
</reference>
<evidence type="ECO:0000313" key="11">
    <source>
        <dbReference type="EMBL" id="AFD08484.1"/>
    </source>
</evidence>
<evidence type="ECO:0000256" key="6">
    <source>
        <dbReference type="ARBA" id="ARBA00022989"/>
    </source>
</evidence>
<keyword evidence="2" id="KW-0813">Transport</keyword>
<evidence type="ECO:0000256" key="3">
    <source>
        <dbReference type="ARBA" id="ARBA00022692"/>
    </source>
</evidence>
<protein>
    <submittedName>
        <fullName evidence="11">ABC-type multidrug transport system, ATPase and permease component</fullName>
    </submittedName>
</protein>
<dbReference type="eggNOG" id="COG1132">
    <property type="taxonomic scope" value="Bacteria"/>
</dbReference>
<dbReference type="InterPro" id="IPR003593">
    <property type="entry name" value="AAA+_ATPase"/>
</dbReference>
<sequence length="613" mass="68194">MKTYLRLLSFARPIGKFAIPYILTTLLAVIFGTLNLALLIPLLETLFKSGADTIQHIPLPEFSLSTDYFKNLFYHYFNEAAITKGKFGTLEFVCIIIISSAFLANLFRYISQRIMEELRIHTIENLRVSVFNNIMNLNIGYFNNERKGDIISKVASDVQVVQFTVTSTLQVIFKEPLQLIAFFYALFEISTRLTLFSLLVVPVSGLLIAGIVKRLRQQAKESQERFGNMISFLDEALSGIKIIKAFNATAFIKDRFTNENKQYSKLSRSMVKRQQMASPLSEFLGIATVAGILLYGGNIILNSQDSGLTASQFIVYIAIFSQVTRPAKAISEAFTQIHQGLAAGERVLDLINTPIPIVDKENALIADAFNNKIEFKNVSFSYHEKLVLDNVSFTVEKGQTVALVGPSGSGKTTICDLVPRFYDIKEGSILFDGTDLRELQVDSIRGQIGIVPQESLLFNDTIFNNIAFGKLDATMEEVVAAAKIANAHQFIVNSDKGYDTNVGDRGAKLSGGQRQRLCIARAVLANPPIMLLDEATSALDTESEKLVQDALNNLMQNRTSLIIAHRLSTIKNADKIIVLEQGKVLEEGSHNELIEKEGLYYKLVNMQSFTTEA</sequence>
<dbReference type="Gene3D" id="1.20.1560.10">
    <property type="entry name" value="ABC transporter type 1, transmembrane domain"/>
    <property type="match status" value="1"/>
</dbReference>
<accession>H8KXF5</accession>
<dbReference type="PROSITE" id="PS00211">
    <property type="entry name" value="ABC_TRANSPORTER_1"/>
    <property type="match status" value="1"/>
</dbReference>
<dbReference type="SUPFAM" id="SSF52540">
    <property type="entry name" value="P-loop containing nucleoside triphosphate hydrolases"/>
    <property type="match status" value="1"/>
</dbReference>